<dbReference type="Proteomes" id="UP001187192">
    <property type="component" value="Unassembled WGS sequence"/>
</dbReference>
<dbReference type="InterPro" id="IPR000760">
    <property type="entry name" value="Inositol_monophosphatase-like"/>
</dbReference>
<protein>
    <recommendedName>
        <fullName evidence="9">Ribosomal protein/NADH dehydrogenase domain-containing protein</fullName>
    </recommendedName>
</protein>
<organism evidence="10 11">
    <name type="scientific">Ficus carica</name>
    <name type="common">Common fig</name>
    <dbReference type="NCBI Taxonomy" id="3494"/>
    <lineage>
        <taxon>Eukaryota</taxon>
        <taxon>Viridiplantae</taxon>
        <taxon>Streptophyta</taxon>
        <taxon>Embryophyta</taxon>
        <taxon>Tracheophyta</taxon>
        <taxon>Spermatophyta</taxon>
        <taxon>Magnoliopsida</taxon>
        <taxon>eudicotyledons</taxon>
        <taxon>Gunneridae</taxon>
        <taxon>Pentapetalae</taxon>
        <taxon>rosids</taxon>
        <taxon>fabids</taxon>
        <taxon>Rosales</taxon>
        <taxon>Moraceae</taxon>
        <taxon>Ficeae</taxon>
        <taxon>Ficus</taxon>
    </lineage>
</organism>
<accession>A0AA88AA26</accession>
<name>A0AA88AA26_FICCA</name>
<feature type="binding site" evidence="8">
    <location>
        <position position="604"/>
    </location>
    <ligand>
        <name>Mg(2+)</name>
        <dbReference type="ChEBI" id="CHEBI:18420"/>
        <label>1</label>
        <note>catalytic</note>
    </ligand>
</feature>
<keyword evidence="11" id="KW-1185">Reference proteome</keyword>
<dbReference type="PANTHER" id="PTHR43200:SF4">
    <property type="entry name" value="PAP-SPECIFIC PHOSPHATASE, MITOCHONDRIAL-RELATED"/>
    <property type="match status" value="1"/>
</dbReference>
<evidence type="ECO:0000313" key="10">
    <source>
        <dbReference type="EMBL" id="GMN50928.1"/>
    </source>
</evidence>
<evidence type="ECO:0000313" key="11">
    <source>
        <dbReference type="Proteomes" id="UP001187192"/>
    </source>
</evidence>
<dbReference type="GO" id="GO:0008441">
    <property type="term" value="F:3'(2'),5'-bisphosphate nucleotidase activity"/>
    <property type="evidence" value="ECO:0007669"/>
    <property type="project" value="TreeGrafter"/>
</dbReference>
<comment type="subcellular location">
    <subcellularLocation>
        <location evidence="2">Mitochondrion</location>
    </subcellularLocation>
</comment>
<dbReference type="SUPFAM" id="SSF56655">
    <property type="entry name" value="Carbohydrate phosphatase"/>
    <property type="match status" value="1"/>
</dbReference>
<dbReference type="Gene3D" id="3.40.190.80">
    <property type="match status" value="1"/>
</dbReference>
<evidence type="ECO:0000259" key="9">
    <source>
        <dbReference type="SMART" id="SM00916"/>
    </source>
</evidence>
<gene>
    <name evidence="10" type="ORF">TIFTF001_020084</name>
</gene>
<dbReference type="Pfam" id="PF00459">
    <property type="entry name" value="Inositol_P"/>
    <property type="match status" value="1"/>
</dbReference>
<dbReference type="FunFam" id="3.40.30.10:FF:000175">
    <property type="entry name" value="54S ribosomal protein L51, mitochondrial"/>
    <property type="match status" value="1"/>
</dbReference>
<dbReference type="PROSITE" id="PS00629">
    <property type="entry name" value="IMP_1"/>
    <property type="match status" value="1"/>
</dbReference>
<sequence>MSLPAPVLRKTDFSSSFSSRRTKPPSLCLSLFTEAKPKAFLSLASPASFEQSGRPISAAKLFGTTRNFRHLQILRSQMALRGVWQLQKLIVNHCDWGGSSRGIRAFMESQLPVFREKNPQLEVVTELIRGQHPLLKGLYKNRSERVICVKNMDPEEILQHATRLSNSLGRKVVKLRTRHLPPCIDNHDWFSAFETTLSLPLQFDTIKLRQAAAVPPTADLSVTTSTLQRQKVSAVESPSITILIPAMGLLTSASHFSTVRFTRSSSFSPAPLRRRFFTVRFLSISPFPIPASRFLLLRSTPSMASISGPIFRFPATKPGIIESSKQPWKSSKELVVKSSLSSSDGRIIEKNDQTPVTVADFGVQALVSLELGSLFPTIPLVAEEDSASVRSNNLADLVVNAVTGNSSVAHRSCAESDVLQAIDRGGKDAFTFGAEPATYWVLDPIDGTRGFLKGSEALYVVGLALVVDGDIVLGVMGCPNWKNDSSNTGIVMVAHAGCGTWTKHLPLAFDGKVNLPSSWTRCFVDQYSLFHKARFCIPDSQTWDFLPLSALYTATTNADDIGDKQILLLPTCCGSLCKYLMVASGRASVFILRAKVQTTIKAWDHAVGMICVHEAGGKVTDWKGTQIDLAADEGGRRIIYPSGGVLVTNGNLHNQIIELISCGSTV</sequence>
<keyword evidence="4 8" id="KW-0479">Metal-binding</keyword>
<dbReference type="Gene3D" id="3.40.30.10">
    <property type="entry name" value="Glutaredoxin"/>
    <property type="match status" value="1"/>
</dbReference>
<dbReference type="PRINTS" id="PR00377">
    <property type="entry name" value="IMPHPHTASES"/>
</dbReference>
<dbReference type="Pfam" id="PF05047">
    <property type="entry name" value="L51_S25_CI-B8"/>
    <property type="match status" value="1"/>
</dbReference>
<evidence type="ECO:0000256" key="4">
    <source>
        <dbReference type="ARBA" id="ARBA00022723"/>
    </source>
</evidence>
<feature type="binding site" evidence="8">
    <location>
        <position position="383"/>
    </location>
    <ligand>
        <name>Mg(2+)</name>
        <dbReference type="ChEBI" id="CHEBI:18420"/>
        <label>1</label>
        <note>catalytic</note>
    </ligand>
</feature>
<dbReference type="Gene3D" id="3.30.540.10">
    <property type="entry name" value="Fructose-1,6-Bisphosphatase, subunit A, domain 1"/>
    <property type="match status" value="1"/>
</dbReference>
<keyword evidence="5" id="KW-0378">Hydrolase</keyword>
<evidence type="ECO:0000256" key="1">
    <source>
        <dbReference type="ARBA" id="ARBA00001946"/>
    </source>
</evidence>
<evidence type="ECO:0000256" key="5">
    <source>
        <dbReference type="ARBA" id="ARBA00022801"/>
    </source>
</evidence>
<dbReference type="GO" id="GO:0005739">
    <property type="term" value="C:mitochondrion"/>
    <property type="evidence" value="ECO:0007669"/>
    <property type="project" value="UniProtKB-SubCell"/>
</dbReference>
<dbReference type="CDD" id="cd01517">
    <property type="entry name" value="PAP_phosphatase"/>
    <property type="match status" value="1"/>
</dbReference>
<dbReference type="SUPFAM" id="SSF52833">
    <property type="entry name" value="Thioredoxin-like"/>
    <property type="match status" value="1"/>
</dbReference>
<evidence type="ECO:0000256" key="3">
    <source>
        <dbReference type="ARBA" id="ARBA00009759"/>
    </source>
</evidence>
<dbReference type="PANTHER" id="PTHR43200">
    <property type="entry name" value="PHOSPHATASE"/>
    <property type="match status" value="1"/>
</dbReference>
<evidence type="ECO:0000256" key="6">
    <source>
        <dbReference type="ARBA" id="ARBA00022842"/>
    </source>
</evidence>
<reference evidence="10" key="1">
    <citation type="submission" date="2023-07" db="EMBL/GenBank/DDBJ databases">
        <title>draft genome sequence of fig (Ficus carica).</title>
        <authorList>
            <person name="Takahashi T."/>
            <person name="Nishimura K."/>
        </authorList>
    </citation>
    <scope>NUCLEOTIDE SEQUENCE</scope>
</reference>
<dbReference type="InterPro" id="IPR051090">
    <property type="entry name" value="Inositol_monoP_superfamily"/>
</dbReference>
<feature type="binding site" evidence="8">
    <location>
        <position position="443"/>
    </location>
    <ligand>
        <name>Mg(2+)</name>
        <dbReference type="ChEBI" id="CHEBI:18420"/>
        <label>1</label>
        <note>catalytic</note>
    </ligand>
</feature>
<dbReference type="GO" id="GO:0046872">
    <property type="term" value="F:metal ion binding"/>
    <property type="evidence" value="ECO:0007669"/>
    <property type="project" value="UniProtKB-KW"/>
</dbReference>
<feature type="domain" description="Ribosomal protein/NADH dehydrogenase" evidence="9">
    <location>
        <begin position="95"/>
        <end position="168"/>
    </location>
</feature>
<dbReference type="InterPro" id="IPR036249">
    <property type="entry name" value="Thioredoxin-like_sf"/>
</dbReference>
<comment type="similarity">
    <text evidence="3">Belongs to the inositol monophosphatase superfamily.</text>
</comment>
<comment type="cofactor">
    <cofactor evidence="1 8">
        <name>Mg(2+)</name>
        <dbReference type="ChEBI" id="CHEBI:18420"/>
    </cofactor>
</comment>
<proteinExistence type="inferred from homology"/>
<dbReference type="InterPro" id="IPR007741">
    <property type="entry name" value="Ribosomal_mL43/mS25/NADH_DH"/>
</dbReference>
<keyword evidence="7" id="KW-0496">Mitochondrion</keyword>
<evidence type="ECO:0000256" key="8">
    <source>
        <dbReference type="PIRSR" id="PIRSR600760-2"/>
    </source>
</evidence>
<evidence type="ECO:0000256" key="2">
    <source>
        <dbReference type="ARBA" id="ARBA00004173"/>
    </source>
</evidence>
<evidence type="ECO:0000256" key="7">
    <source>
        <dbReference type="ARBA" id="ARBA00023128"/>
    </source>
</evidence>
<dbReference type="InterPro" id="IPR020583">
    <property type="entry name" value="Inositol_monoP_metal-BS"/>
</dbReference>
<comment type="caution">
    <text evidence="10">The sequence shown here is derived from an EMBL/GenBank/DDBJ whole genome shotgun (WGS) entry which is preliminary data.</text>
</comment>
<dbReference type="AlphaFoldDB" id="A0AA88AA26"/>
<feature type="binding site" evidence="8">
    <location>
        <position position="445"/>
    </location>
    <ligand>
        <name>Mg(2+)</name>
        <dbReference type="ChEBI" id="CHEBI:18420"/>
        <label>1</label>
        <note>catalytic</note>
    </ligand>
</feature>
<dbReference type="EMBL" id="BTGU01000035">
    <property type="protein sequence ID" value="GMN50928.1"/>
    <property type="molecule type" value="Genomic_DNA"/>
</dbReference>
<dbReference type="SMART" id="SM00916">
    <property type="entry name" value="L51_S25_CI-B8"/>
    <property type="match status" value="1"/>
</dbReference>
<feature type="binding site" evidence="8">
    <location>
        <position position="446"/>
    </location>
    <ligand>
        <name>Mg(2+)</name>
        <dbReference type="ChEBI" id="CHEBI:18420"/>
        <label>1</label>
        <note>catalytic</note>
    </ligand>
</feature>
<dbReference type="GO" id="GO:0000103">
    <property type="term" value="P:sulfate assimilation"/>
    <property type="evidence" value="ECO:0007669"/>
    <property type="project" value="TreeGrafter"/>
</dbReference>
<keyword evidence="6 8" id="KW-0460">Magnesium</keyword>